<keyword evidence="1" id="KW-0472">Membrane</keyword>
<evidence type="ECO:0000256" key="1">
    <source>
        <dbReference type="SAM" id="Phobius"/>
    </source>
</evidence>
<dbReference type="Proteomes" id="UP001216558">
    <property type="component" value="Unassembled WGS sequence"/>
</dbReference>
<reference evidence="2 3" key="1">
    <citation type="submission" date="2022-10" db="EMBL/GenBank/DDBJ databases">
        <title>Erythrobacter sp. sf7 Genome sequencing.</title>
        <authorList>
            <person name="Park S."/>
        </authorList>
    </citation>
    <scope>NUCLEOTIDE SEQUENCE [LARGE SCALE GENOMIC DNA]</scope>
    <source>
        <strain evidence="3">sf7</strain>
    </source>
</reference>
<keyword evidence="3" id="KW-1185">Reference proteome</keyword>
<dbReference type="EMBL" id="JAQQXQ010000006">
    <property type="protein sequence ID" value="MDC8754804.1"/>
    <property type="molecule type" value="Genomic_DNA"/>
</dbReference>
<evidence type="ECO:0000313" key="2">
    <source>
        <dbReference type="EMBL" id="MDC8754804.1"/>
    </source>
</evidence>
<feature type="transmembrane region" description="Helical" evidence="1">
    <location>
        <begin position="90"/>
        <end position="109"/>
    </location>
</feature>
<protein>
    <submittedName>
        <fullName evidence="2">DUF2569 domain-containing protein</fullName>
    </submittedName>
</protein>
<feature type="transmembrane region" description="Helical" evidence="1">
    <location>
        <begin position="129"/>
        <end position="153"/>
    </location>
</feature>
<keyword evidence="1" id="KW-1133">Transmembrane helix</keyword>
<accession>A0ABT5JQC1</accession>
<dbReference type="RefSeq" id="WP_273677991.1">
    <property type="nucleotide sequence ID" value="NZ_JAQQXQ010000006.1"/>
</dbReference>
<keyword evidence="1" id="KW-0812">Transmembrane</keyword>
<feature type="transmembrane region" description="Helical" evidence="1">
    <location>
        <begin position="165"/>
        <end position="185"/>
    </location>
</feature>
<proteinExistence type="predicted"/>
<evidence type="ECO:0000313" key="3">
    <source>
        <dbReference type="Proteomes" id="UP001216558"/>
    </source>
</evidence>
<sequence>MVWLGAGWIALAGCAAAIRMSVAATPVHHPLDALPMLLAYSAIIAAPISGYLLARSAFGDERARQPLDFHLAFIGKWERVSRDDARAHPLFGPVGFLASLLVGLILNVLVRSGEFFVAVPAISMHAPDWALALFVMMSADVIIMNFFYMVAFVMALRSIPLFPRMLLFAWLTDIVMQLAIASQLGKLASMPAEVAAPLAALLEGNLTKVWISIAVWLPYLLLSDRVNITYRSRLPA</sequence>
<feature type="transmembrane region" description="Helical" evidence="1">
    <location>
        <begin position="205"/>
        <end position="222"/>
    </location>
</feature>
<name>A0ABT5JQC1_9SPHN</name>
<organism evidence="2 3">
    <name type="scientific">Erythrobacter fulvus</name>
    <dbReference type="NCBI Taxonomy" id="2987523"/>
    <lineage>
        <taxon>Bacteria</taxon>
        <taxon>Pseudomonadati</taxon>
        <taxon>Pseudomonadota</taxon>
        <taxon>Alphaproteobacteria</taxon>
        <taxon>Sphingomonadales</taxon>
        <taxon>Erythrobacteraceae</taxon>
        <taxon>Erythrobacter/Porphyrobacter group</taxon>
        <taxon>Erythrobacter</taxon>
    </lineage>
</organism>
<feature type="transmembrane region" description="Helical" evidence="1">
    <location>
        <begin position="33"/>
        <end position="54"/>
    </location>
</feature>
<gene>
    <name evidence="2" type="ORF">OIK40_09145</name>
</gene>
<comment type="caution">
    <text evidence="2">The sequence shown here is derived from an EMBL/GenBank/DDBJ whole genome shotgun (WGS) entry which is preliminary data.</text>
</comment>